<dbReference type="Proteomes" id="UP001458880">
    <property type="component" value="Unassembled WGS sequence"/>
</dbReference>
<comment type="caution">
    <text evidence="2">The sequence shown here is derived from an EMBL/GenBank/DDBJ whole genome shotgun (WGS) entry which is preliminary data.</text>
</comment>
<accession>A0AAW1IDZ4</accession>
<evidence type="ECO:0000256" key="1">
    <source>
        <dbReference type="SAM" id="Phobius"/>
    </source>
</evidence>
<protein>
    <recommendedName>
        <fullName evidence="4">Gustatory receptor</fullName>
    </recommendedName>
</protein>
<sequence>MKQFLADTIFKKTQKTFLNSLKTTLILGRILGNVMFTFDDSPKIKSILIASPFQIFYVIAWLNYLDLANLFQTSSKYERGSDNIILGMLIGGTILRPVYYYLKRNQHKQILLDIHKLNDILRRNERMDYVIDYNLLRYIAAILVNIGFLKVFNLLEITELKTGNGYIFLAGLISIFNNDLTNRLISAEIRNQFEIFNEVIVTFQGDYGDIRLENHIKLVRLSKRFNRICMLPQLLSLGFYGMLIIWELHSGFLFITLELPHYQYRIMFLLARIAFLLAAYVLIVETKTSVRNEVIYLFKW</sequence>
<feature type="transmembrane region" description="Helical" evidence="1">
    <location>
        <begin position="47"/>
        <end position="64"/>
    </location>
</feature>
<organism evidence="2 3">
    <name type="scientific">Popillia japonica</name>
    <name type="common">Japanese beetle</name>
    <dbReference type="NCBI Taxonomy" id="7064"/>
    <lineage>
        <taxon>Eukaryota</taxon>
        <taxon>Metazoa</taxon>
        <taxon>Ecdysozoa</taxon>
        <taxon>Arthropoda</taxon>
        <taxon>Hexapoda</taxon>
        <taxon>Insecta</taxon>
        <taxon>Pterygota</taxon>
        <taxon>Neoptera</taxon>
        <taxon>Endopterygota</taxon>
        <taxon>Coleoptera</taxon>
        <taxon>Polyphaga</taxon>
        <taxon>Scarabaeiformia</taxon>
        <taxon>Scarabaeidae</taxon>
        <taxon>Rutelinae</taxon>
        <taxon>Popillia</taxon>
    </lineage>
</organism>
<evidence type="ECO:0000313" key="2">
    <source>
        <dbReference type="EMBL" id="KAK9687714.1"/>
    </source>
</evidence>
<keyword evidence="1" id="KW-0812">Transmembrane</keyword>
<feature type="transmembrane region" description="Helical" evidence="1">
    <location>
        <begin position="84"/>
        <end position="102"/>
    </location>
</feature>
<gene>
    <name evidence="2" type="ORF">QE152_g36057</name>
</gene>
<feature type="transmembrane region" description="Helical" evidence="1">
    <location>
        <begin position="266"/>
        <end position="283"/>
    </location>
</feature>
<feature type="transmembrane region" description="Helical" evidence="1">
    <location>
        <begin position="164"/>
        <end position="180"/>
    </location>
</feature>
<proteinExistence type="predicted"/>
<reference evidence="2 3" key="1">
    <citation type="journal article" date="2024" name="BMC Genomics">
        <title>De novo assembly and annotation of Popillia japonica's genome with initial clues to its potential as an invasive pest.</title>
        <authorList>
            <person name="Cucini C."/>
            <person name="Boschi S."/>
            <person name="Funari R."/>
            <person name="Cardaioli E."/>
            <person name="Iannotti N."/>
            <person name="Marturano G."/>
            <person name="Paoli F."/>
            <person name="Bruttini M."/>
            <person name="Carapelli A."/>
            <person name="Frati F."/>
            <person name="Nardi F."/>
        </authorList>
    </citation>
    <scope>NUCLEOTIDE SEQUENCE [LARGE SCALE GENOMIC DNA]</scope>
    <source>
        <strain evidence="2">DMR45628</strain>
    </source>
</reference>
<dbReference type="EMBL" id="JASPKY010000628">
    <property type="protein sequence ID" value="KAK9687714.1"/>
    <property type="molecule type" value="Genomic_DNA"/>
</dbReference>
<keyword evidence="1" id="KW-1133">Transmembrane helix</keyword>
<keyword evidence="3" id="KW-1185">Reference proteome</keyword>
<evidence type="ECO:0000313" key="3">
    <source>
        <dbReference type="Proteomes" id="UP001458880"/>
    </source>
</evidence>
<dbReference type="AlphaFoldDB" id="A0AAW1IDZ4"/>
<feature type="transmembrane region" description="Helical" evidence="1">
    <location>
        <begin position="228"/>
        <end position="246"/>
    </location>
</feature>
<name>A0AAW1IDZ4_POPJA</name>
<feature type="transmembrane region" description="Helical" evidence="1">
    <location>
        <begin position="135"/>
        <end position="152"/>
    </location>
</feature>
<keyword evidence="1" id="KW-0472">Membrane</keyword>
<evidence type="ECO:0008006" key="4">
    <source>
        <dbReference type="Google" id="ProtNLM"/>
    </source>
</evidence>